<comment type="subcellular location">
    <subcellularLocation>
        <location evidence="1">Cell membrane</location>
        <topology evidence="1">Single-pass type II membrane protein</topology>
    </subcellularLocation>
</comment>
<evidence type="ECO:0000256" key="5">
    <source>
        <dbReference type="ARBA" id="ARBA00022989"/>
    </source>
</evidence>
<dbReference type="Proteomes" id="UP000515203">
    <property type="component" value="Unplaced"/>
</dbReference>
<dbReference type="Gene3D" id="3.10.100.10">
    <property type="entry name" value="Mannose-Binding Protein A, subunit A"/>
    <property type="match status" value="1"/>
</dbReference>
<dbReference type="OrthoDB" id="8935730at2759"/>
<organism evidence="9 10">
    <name type="scientific">Octodon degus</name>
    <name type="common">Degu</name>
    <name type="synonym">Sciurus degus</name>
    <dbReference type="NCBI Taxonomy" id="10160"/>
    <lineage>
        <taxon>Eukaryota</taxon>
        <taxon>Metazoa</taxon>
        <taxon>Chordata</taxon>
        <taxon>Craniata</taxon>
        <taxon>Vertebrata</taxon>
        <taxon>Euteleostomi</taxon>
        <taxon>Mammalia</taxon>
        <taxon>Eutheria</taxon>
        <taxon>Euarchontoglires</taxon>
        <taxon>Glires</taxon>
        <taxon>Rodentia</taxon>
        <taxon>Hystricomorpha</taxon>
        <taxon>Octodontidae</taxon>
        <taxon>Octodon</taxon>
    </lineage>
</organism>
<dbReference type="InterPro" id="IPR001304">
    <property type="entry name" value="C-type_lectin-like"/>
</dbReference>
<evidence type="ECO:0000259" key="8">
    <source>
        <dbReference type="PROSITE" id="PS50041"/>
    </source>
</evidence>
<keyword evidence="5 7" id="KW-1133">Transmembrane helix</keyword>
<evidence type="ECO:0000256" key="4">
    <source>
        <dbReference type="ARBA" id="ARBA00022968"/>
    </source>
</evidence>
<dbReference type="SUPFAM" id="SSF56436">
    <property type="entry name" value="C-type lectin-like"/>
    <property type="match status" value="1"/>
</dbReference>
<keyword evidence="4" id="KW-0735">Signal-anchor</keyword>
<feature type="transmembrane region" description="Helical" evidence="7">
    <location>
        <begin position="20"/>
        <end position="39"/>
    </location>
</feature>
<dbReference type="InterPro" id="IPR050828">
    <property type="entry name" value="C-type_lectin/matrix_domain"/>
</dbReference>
<accession>A0A6P6DZQ7</accession>
<evidence type="ECO:0000256" key="3">
    <source>
        <dbReference type="ARBA" id="ARBA00022734"/>
    </source>
</evidence>
<dbReference type="SMART" id="SM00034">
    <property type="entry name" value="CLECT"/>
    <property type="match status" value="1"/>
</dbReference>
<dbReference type="PANTHER" id="PTHR45710">
    <property type="entry name" value="C-TYPE LECTIN DOMAIN-CONTAINING PROTEIN 180"/>
    <property type="match status" value="1"/>
</dbReference>
<keyword evidence="9" id="KW-1185">Reference proteome</keyword>
<dbReference type="AlphaFoldDB" id="A0A6P6DZQ7"/>
<dbReference type="PROSITE" id="PS50041">
    <property type="entry name" value="C_TYPE_LECTIN_2"/>
    <property type="match status" value="1"/>
</dbReference>
<sequence length="178" mass="20566">MEGEEMENRRKRRAEVKRKMIILSILLCGGLAVLLWIMLKFPKKVGIRISKKNCTDEMRICPPAWELITQNCFFQSEGEVTWAEGQRHCRTYFGSLAKITTTNEMKYVLSYLENSTYWIGLRKLASDTVWKWTDGSPIGNWFKAHGSGNCTFIDTTDIKITSCDGKRRYLCSRKSECA</sequence>
<gene>
    <name evidence="10" type="primary">LOC111815174</name>
</gene>
<evidence type="ECO:0000256" key="6">
    <source>
        <dbReference type="ARBA" id="ARBA00023136"/>
    </source>
</evidence>
<dbReference type="CDD" id="cd03593">
    <property type="entry name" value="CLECT_NK_receptors_like"/>
    <property type="match status" value="1"/>
</dbReference>
<dbReference type="PANTHER" id="PTHR45710:SF20">
    <property type="entry name" value="C-TYPE LECTIN DOMAIN FAMILY 2, MEMBER M"/>
    <property type="match status" value="1"/>
</dbReference>
<dbReference type="Pfam" id="PF00059">
    <property type="entry name" value="Lectin_C"/>
    <property type="match status" value="1"/>
</dbReference>
<keyword evidence="3" id="KW-0430">Lectin</keyword>
<name>A0A6P6DZQ7_OCTDE</name>
<dbReference type="GO" id="GO:0005886">
    <property type="term" value="C:plasma membrane"/>
    <property type="evidence" value="ECO:0007669"/>
    <property type="project" value="UniProtKB-SubCell"/>
</dbReference>
<keyword evidence="6 7" id="KW-0472">Membrane</keyword>
<dbReference type="RefSeq" id="XP_023565253.1">
    <property type="nucleotide sequence ID" value="XM_023709485.1"/>
</dbReference>
<dbReference type="GO" id="GO:0030246">
    <property type="term" value="F:carbohydrate binding"/>
    <property type="evidence" value="ECO:0007669"/>
    <property type="project" value="UniProtKB-KW"/>
</dbReference>
<reference evidence="10" key="1">
    <citation type="submission" date="2025-08" db="UniProtKB">
        <authorList>
            <consortium name="RefSeq"/>
        </authorList>
    </citation>
    <scope>IDENTIFICATION</scope>
</reference>
<evidence type="ECO:0000256" key="7">
    <source>
        <dbReference type="SAM" id="Phobius"/>
    </source>
</evidence>
<proteinExistence type="predicted"/>
<evidence type="ECO:0000313" key="9">
    <source>
        <dbReference type="Proteomes" id="UP000515203"/>
    </source>
</evidence>
<dbReference type="GeneID" id="111815174"/>
<feature type="domain" description="C-type lectin" evidence="8">
    <location>
        <begin position="68"/>
        <end position="172"/>
    </location>
</feature>
<evidence type="ECO:0000256" key="1">
    <source>
        <dbReference type="ARBA" id="ARBA00004401"/>
    </source>
</evidence>
<dbReference type="InParanoid" id="A0A6P6DZQ7"/>
<dbReference type="InterPro" id="IPR016186">
    <property type="entry name" value="C-type_lectin-like/link_sf"/>
</dbReference>
<evidence type="ECO:0000256" key="2">
    <source>
        <dbReference type="ARBA" id="ARBA00022692"/>
    </source>
</evidence>
<dbReference type="InterPro" id="IPR033992">
    <property type="entry name" value="NKR-like_CTLD"/>
</dbReference>
<evidence type="ECO:0000313" key="10">
    <source>
        <dbReference type="RefSeq" id="XP_023565253.1"/>
    </source>
</evidence>
<dbReference type="InterPro" id="IPR016187">
    <property type="entry name" value="CTDL_fold"/>
</dbReference>
<protein>
    <submittedName>
        <fullName evidence="10">C-type lectin domain family 2 member B-like</fullName>
    </submittedName>
</protein>
<keyword evidence="2 7" id="KW-0812">Transmembrane</keyword>